<feature type="region of interest" description="Disordered" evidence="7">
    <location>
        <begin position="258"/>
        <end position="279"/>
    </location>
</feature>
<dbReference type="GO" id="GO:0005524">
    <property type="term" value="F:ATP binding"/>
    <property type="evidence" value="ECO:0007669"/>
    <property type="project" value="UniProtKB-KW"/>
</dbReference>
<dbReference type="OrthoDB" id="423221at2759"/>
<sequence length="2519" mass="280699">MSSTKTMITGGQPDLLPGERLTSGACSPCSEHKLKNCDKKKPTCNHCSQSGTQCTYAVMQQGKRSQAPNGDHGPPNKKARTGRQKKQDDDDDDGIKDESEPEDDEPGDKIDRSLTPIADIPEMFSDMVGKALKIQPDLFQSPVVIRMATVCSGTEAPLYASRMISEVVRNKGLANFQVQHMFGCEIEGFKQAFIDRNHNSPLVFRNVINIGKTGAKAAIDMFGQYQPIPDVKLDYLIAGTSCVDFSTLNITRGKDKNKVTLQESQAPKKSSGGQKLPPGFDDNYSADVLLGKVASPVAVDPIFSELLSDFVDSLEKVLHAGKNIRTELNAGESTVTFCSTLNFMMHRRPRVAIFENVSSAPFDQMAHFWLARTGYYAEFASVDSNKYYLPQSRNRKYLIAVDVQEFEDLGLDARELVHAAKERLRLLERRASAPVTDFFLADDDARFRQARAEMEASKAKTANRVASLWVRQQTRHAIYRGTRGLDEKYRLFSQALTIKGKLLQATPPSRSWITYLQNQPMRVIDLLDAKVQEQLTVTEKTEHCDIRYKDFIFDISQSIDRHPFRPSRIGAAPIVTPSGEFVFMFSGRPITGIECLTFQGIPTDQLYIANETQAQLRDLAGNAMSVTVIGAAFLAAHSTIHSALLQIHEALGEPTELDTTFTADDVKLSDAHLETDPAWSVNHAFQLVDWTVLNQLIDLTSIRCHCQLIGSENPHLYQCQHCGKHVCARCKGNPPHNLKKRDHQPTRIDPFSVKTQLLNMLPGFFQMGWPAISEDATAFDVIDRLNHIPSAAVNSYGPALLNLLAKDFYYRQSVTVSMTCIIIEYQSTTTMARLVLRKDERAWYLYPRRPERGPARFADLVNYSEPIARGIVDDEKQSINPSTCCWFFWEPVDHHFNVALSNIISMPHPKSFTIQRSDIHPRSGEQHQNEEVTNHILDTITGSYKHLPHCGTAEDELHAKTRTCDEEKPLFFFRDVRPTRKPISEIDRWIFSHDIEVQDTQKYRGDEIYAEYAPDATTIKLYLRGYWIAGPKLAVNEGFESRVHDESFRNTGAAFSNPSQPTRCCDSPLPTDTLIQLRLDELMHVPLSQALQRMCNTVTDNTHWYLVDNIRLQAFLKQISFATPLIALGVWYQGETSEDGCHGVRVPLCEGCCIAPPPLYWIQKQPWEDPDEVKLYQEQRGQQPFPLIALVQNDVGRSEEFMADGISSLSVKLGVNSRTLASRAAAYLIYSDRPRAFSHAIKEKVKLSFRVEIGKLLAADVTLSKFYDMLPETVAPFGLHPEDVQTLTDELDVPDFKSFKLRPDQARSETEAEEIIYEGFGMRLVGTASYPNDGSDFAARGGIIAHQIGYGKTVVIIALVSLMRDFDASNSIEQRERIAKRLYENDTAFIHLKATLIVVPTHIASQWKNEFDKFLGKDKLVIVTIRAAADWRKMTLKKLQSADIIIISTALWSTAYSDMWTRSFAINPTVTKESPRERTDRYRLFFQSLRAVVAHWHRPGVSGTQANEHAAALMAAAEAEYKEHAKKFVGGSTRKGRAGPGGRQEDQEAEEEGNGGEVAGEVESRSEGTGKPRLGRKTSWSPIMFLENFSFARVVLDEFSYKDKPDVFLFLAEALAGSKWLLSGTPRLGNLADVDDLARPLQVHVTRPDPCVRSDLDPISRGPVLEPTALGEEIRLHAAALRSCNFALGRHQVAEDFIRHFLRADKTDRTGLFVEEAVVPLQIPLHARLVYHVVELMLSLTRENLFDLPYEARRALGVKIEKGKDGREEAQRFLLSLATRPSTLDTVAEVRDASDRLVSLNTTHLKSFSDKLIWSVSRSGRALLDESLTIAMRKDYEEKLQLVRQLVEARVAGHRRLSSEDGGEPVGYESFGGKVYGLELLRHLYPSPASAPAEETPSSAWWTNFRGNGARFFWPDWFKFDGEVVAWLGEGGDASDKEVVDLVVDAVLFARTHQAGRAINLANEEGWLEKHVVVVRLVLAERHLPDVLSRRDDPLADGLTTQSVEDLVVQYTRGEQVDFLLKCSNAREEWKGASPKHPELTIPDIEESGKSDLLDKCGSYQLKIAPSAGVQNLRGKLKNHFSESLRTSAYVDGRAFHVLSILPIPGRMVSQDGGKNEAVVEEMLGAWQQVESCQQDLVEACRRRNLLRMIDGNNGGVEWAALESDGVPKCHCCSKPLTSSAGWAGCHVLVACGHRLCDVGKAAVPSGLSAVCPIPGCGALCRRSAIVPLAASDCAARHDPEDRQEKKEEVVDKLAYLIELVVQGIPQDDHVIIFTIFEDFAKSLDSQLKAWGVTTLSLIGQESTAKMTEDFKSGKARVLFMDPTHEHAAGSNLTVANHVIFVSPAAERDPYTRNMHHQQGIGRSLRQGQRKTVYIYNLMTESTIDESLLRGLTEERATQLAVVGGPSDPLVEYFKTAAKPWWSEEKSEATTTVAHWVAADLFRNGANGVSQPLSSSSAATVVHQSSSVPVAPAPSIPPVVAPAPIPPAAVTTAPPPPFQQQWSNQALPDDFESENNLYD</sequence>
<feature type="compositionally biased region" description="Basic residues" evidence="7">
    <location>
        <begin position="75"/>
        <end position="84"/>
    </location>
</feature>
<name>A0A420YPC7_9PEZI</name>
<comment type="caution">
    <text evidence="10">The sequence shown here is derived from an EMBL/GenBank/DDBJ whole genome shotgun (WGS) entry which is preliminary data.</text>
</comment>
<dbReference type="SUPFAM" id="SSF52540">
    <property type="entry name" value="P-loop containing nucleoside triphosphate hydrolases"/>
    <property type="match status" value="2"/>
</dbReference>
<dbReference type="EMBL" id="QVQW01000001">
    <property type="protein sequence ID" value="RKU49701.1"/>
    <property type="molecule type" value="Genomic_DNA"/>
</dbReference>
<dbReference type="Proteomes" id="UP000275385">
    <property type="component" value="Unassembled WGS sequence"/>
</dbReference>
<evidence type="ECO:0000256" key="5">
    <source>
        <dbReference type="ARBA" id="ARBA00022840"/>
    </source>
</evidence>
<evidence type="ECO:0000256" key="2">
    <source>
        <dbReference type="ARBA" id="ARBA00022679"/>
    </source>
</evidence>
<dbReference type="GO" id="GO:0008270">
    <property type="term" value="F:zinc ion binding"/>
    <property type="evidence" value="ECO:0007669"/>
    <property type="project" value="InterPro"/>
</dbReference>
<dbReference type="Pfam" id="PF00172">
    <property type="entry name" value="Zn_clus"/>
    <property type="match status" value="1"/>
</dbReference>
<keyword evidence="1" id="KW-0489">Methyltransferase</keyword>
<dbReference type="CDD" id="cd00067">
    <property type="entry name" value="GAL4"/>
    <property type="match status" value="1"/>
</dbReference>
<dbReference type="SUPFAM" id="SSF53335">
    <property type="entry name" value="S-adenosyl-L-methionine-dependent methyltransferases"/>
    <property type="match status" value="1"/>
</dbReference>
<evidence type="ECO:0000256" key="3">
    <source>
        <dbReference type="ARBA" id="ARBA00022741"/>
    </source>
</evidence>
<feature type="region of interest" description="Disordered" evidence="7">
    <location>
        <begin position="2484"/>
        <end position="2519"/>
    </location>
</feature>
<evidence type="ECO:0000259" key="9">
    <source>
        <dbReference type="SMART" id="SM00487"/>
    </source>
</evidence>
<dbReference type="InterPro" id="IPR014001">
    <property type="entry name" value="Helicase_ATP-bd"/>
</dbReference>
<proteinExistence type="predicted"/>
<dbReference type="SMART" id="SM00066">
    <property type="entry name" value="GAL4"/>
    <property type="match status" value="1"/>
</dbReference>
<dbReference type="GO" id="GO:0008094">
    <property type="term" value="F:ATP-dependent activity, acting on DNA"/>
    <property type="evidence" value="ECO:0007669"/>
    <property type="project" value="TreeGrafter"/>
</dbReference>
<feature type="compositionally biased region" description="Acidic residues" evidence="7">
    <location>
        <begin position="89"/>
        <end position="106"/>
    </location>
</feature>
<dbReference type="PANTHER" id="PTHR45626:SF26">
    <property type="entry name" value="FAMILY HELICASE, PUTATIVE (AFU_ORTHOLOGUE AFUA_2G09120)-RELATED"/>
    <property type="match status" value="1"/>
</dbReference>
<keyword evidence="4" id="KW-0378">Hydrolase</keyword>
<gene>
    <name evidence="10" type="ORF">DL546_009847</name>
</gene>
<keyword evidence="6" id="KW-0539">Nucleus</keyword>
<dbReference type="STRING" id="177199.A0A420YPC7"/>
<dbReference type="InterPro" id="IPR001525">
    <property type="entry name" value="C5_MeTfrase"/>
</dbReference>
<evidence type="ECO:0000313" key="11">
    <source>
        <dbReference type="Proteomes" id="UP000275385"/>
    </source>
</evidence>
<evidence type="ECO:0000256" key="4">
    <source>
        <dbReference type="ARBA" id="ARBA00022801"/>
    </source>
</evidence>
<dbReference type="Pfam" id="PF00145">
    <property type="entry name" value="DNA_methylase"/>
    <property type="match status" value="1"/>
</dbReference>
<evidence type="ECO:0000256" key="7">
    <source>
        <dbReference type="SAM" id="MobiDB-lite"/>
    </source>
</evidence>
<keyword evidence="3" id="KW-0547">Nucleotide-binding</keyword>
<dbReference type="Gene3D" id="3.40.50.10810">
    <property type="entry name" value="Tandem AAA-ATPase domain"/>
    <property type="match status" value="1"/>
</dbReference>
<evidence type="ECO:0000256" key="6">
    <source>
        <dbReference type="ARBA" id="ARBA00023242"/>
    </source>
</evidence>
<keyword evidence="5" id="KW-0067">ATP-binding</keyword>
<feature type="compositionally biased region" description="Polar residues" evidence="7">
    <location>
        <begin position="259"/>
        <end position="273"/>
    </location>
</feature>
<evidence type="ECO:0000313" key="10">
    <source>
        <dbReference type="EMBL" id="RKU49701.1"/>
    </source>
</evidence>
<dbReference type="CDD" id="cd18793">
    <property type="entry name" value="SF2_C_SNF"/>
    <property type="match status" value="1"/>
</dbReference>
<keyword evidence="2" id="KW-0808">Transferase</keyword>
<dbReference type="InterPro" id="IPR050628">
    <property type="entry name" value="SNF2_RAD54_helicase_TF"/>
</dbReference>
<dbReference type="Gene3D" id="4.10.240.10">
    <property type="entry name" value="Zn(2)-C6 fungal-type DNA-binding domain"/>
    <property type="match status" value="1"/>
</dbReference>
<dbReference type="InterPro" id="IPR049730">
    <property type="entry name" value="SNF2/RAD54-like_C"/>
</dbReference>
<protein>
    <recommendedName>
        <fullName evidence="12">Zn(2)-C6 fungal-type domain-containing protein</fullName>
    </recommendedName>
</protein>
<evidence type="ECO:0000259" key="8">
    <source>
        <dbReference type="SMART" id="SM00066"/>
    </source>
</evidence>
<dbReference type="Pfam" id="PF00176">
    <property type="entry name" value="SNF2-rel_dom"/>
    <property type="match status" value="1"/>
</dbReference>
<dbReference type="GO" id="GO:0032259">
    <property type="term" value="P:methylation"/>
    <property type="evidence" value="ECO:0007669"/>
    <property type="project" value="UniProtKB-KW"/>
</dbReference>
<feature type="region of interest" description="Disordered" evidence="7">
    <location>
        <begin position="1"/>
        <end position="25"/>
    </location>
</feature>
<keyword evidence="11" id="KW-1185">Reference proteome</keyword>
<dbReference type="InterPro" id="IPR038718">
    <property type="entry name" value="SNF2-like_sf"/>
</dbReference>
<dbReference type="PANTHER" id="PTHR45626">
    <property type="entry name" value="TRANSCRIPTION TERMINATION FACTOR 2-RELATED"/>
    <property type="match status" value="1"/>
</dbReference>
<evidence type="ECO:0008006" key="12">
    <source>
        <dbReference type="Google" id="ProtNLM"/>
    </source>
</evidence>
<dbReference type="GO" id="GO:0008168">
    <property type="term" value="F:methyltransferase activity"/>
    <property type="evidence" value="ECO:0007669"/>
    <property type="project" value="UniProtKB-KW"/>
</dbReference>
<dbReference type="GO" id="GO:0005634">
    <property type="term" value="C:nucleus"/>
    <property type="evidence" value="ECO:0007669"/>
    <property type="project" value="TreeGrafter"/>
</dbReference>
<feature type="domain" description="Zn(2)-C6 fungal-type" evidence="8">
    <location>
        <begin position="20"/>
        <end position="65"/>
    </location>
</feature>
<dbReference type="Gene3D" id="3.40.50.150">
    <property type="entry name" value="Vaccinia Virus protein VP39"/>
    <property type="match status" value="1"/>
</dbReference>
<reference evidence="10 11" key="1">
    <citation type="submission" date="2018-08" db="EMBL/GenBank/DDBJ databases">
        <title>Draft genome of the lignicolous fungus Coniochaeta pulveracea.</title>
        <authorList>
            <person name="Borstlap C.J."/>
            <person name="De Witt R.N."/>
            <person name="Botha A."/>
            <person name="Volschenk H."/>
        </authorList>
    </citation>
    <scope>NUCLEOTIDE SEQUENCE [LARGE SCALE GENOMIC DNA]</scope>
    <source>
        <strain evidence="10 11">CAB683</strain>
    </source>
</reference>
<dbReference type="GO" id="GO:0000981">
    <property type="term" value="F:DNA-binding transcription factor activity, RNA polymerase II-specific"/>
    <property type="evidence" value="ECO:0007669"/>
    <property type="project" value="InterPro"/>
</dbReference>
<accession>A0A420YPC7</accession>
<dbReference type="SMART" id="SM00487">
    <property type="entry name" value="DEXDc"/>
    <property type="match status" value="1"/>
</dbReference>
<feature type="region of interest" description="Disordered" evidence="7">
    <location>
        <begin position="58"/>
        <end position="116"/>
    </location>
</feature>
<feature type="domain" description="Helicase ATP-binding" evidence="9">
    <location>
        <begin position="1297"/>
        <end position="1662"/>
    </location>
</feature>
<dbReference type="InterPro" id="IPR029063">
    <property type="entry name" value="SAM-dependent_MTases_sf"/>
</dbReference>
<organism evidence="10 11">
    <name type="scientific">Coniochaeta pulveracea</name>
    <dbReference type="NCBI Taxonomy" id="177199"/>
    <lineage>
        <taxon>Eukaryota</taxon>
        <taxon>Fungi</taxon>
        <taxon>Dikarya</taxon>
        <taxon>Ascomycota</taxon>
        <taxon>Pezizomycotina</taxon>
        <taxon>Sordariomycetes</taxon>
        <taxon>Sordariomycetidae</taxon>
        <taxon>Coniochaetales</taxon>
        <taxon>Coniochaetaceae</taxon>
        <taxon>Coniochaeta</taxon>
    </lineage>
</organism>
<evidence type="ECO:0000256" key="1">
    <source>
        <dbReference type="ARBA" id="ARBA00022603"/>
    </source>
</evidence>
<feature type="region of interest" description="Disordered" evidence="7">
    <location>
        <begin position="1528"/>
        <end position="1574"/>
    </location>
</feature>
<feature type="compositionally biased region" description="Pro residues" evidence="7">
    <location>
        <begin position="2484"/>
        <end position="2498"/>
    </location>
</feature>
<dbReference type="InterPro" id="IPR000330">
    <property type="entry name" value="SNF2_N"/>
</dbReference>
<dbReference type="SUPFAM" id="SSF57701">
    <property type="entry name" value="Zn2/Cys6 DNA-binding domain"/>
    <property type="match status" value="1"/>
</dbReference>
<dbReference type="GO" id="GO:0006281">
    <property type="term" value="P:DNA repair"/>
    <property type="evidence" value="ECO:0007669"/>
    <property type="project" value="TreeGrafter"/>
</dbReference>
<dbReference type="GO" id="GO:0016787">
    <property type="term" value="F:hydrolase activity"/>
    <property type="evidence" value="ECO:0007669"/>
    <property type="project" value="UniProtKB-KW"/>
</dbReference>
<dbReference type="InterPro" id="IPR027417">
    <property type="entry name" value="P-loop_NTPase"/>
</dbReference>
<dbReference type="Gene3D" id="3.40.50.300">
    <property type="entry name" value="P-loop containing nucleotide triphosphate hydrolases"/>
    <property type="match status" value="1"/>
</dbReference>
<dbReference type="InterPro" id="IPR036864">
    <property type="entry name" value="Zn2-C6_fun-type_DNA-bd_sf"/>
</dbReference>
<dbReference type="InterPro" id="IPR001138">
    <property type="entry name" value="Zn2Cys6_DnaBD"/>
</dbReference>